<dbReference type="EMBL" id="JACHOU010000011">
    <property type="protein sequence ID" value="MBB6356118.1"/>
    <property type="molecule type" value="Genomic_DNA"/>
</dbReference>
<organism evidence="1 2">
    <name type="scientific">Aminobacter aganoensis</name>
    <dbReference type="NCBI Taxonomy" id="83264"/>
    <lineage>
        <taxon>Bacteria</taxon>
        <taxon>Pseudomonadati</taxon>
        <taxon>Pseudomonadota</taxon>
        <taxon>Alphaproteobacteria</taxon>
        <taxon>Hyphomicrobiales</taxon>
        <taxon>Phyllobacteriaceae</taxon>
        <taxon>Aminobacter</taxon>
    </lineage>
</organism>
<reference evidence="1 2" key="1">
    <citation type="submission" date="2020-08" db="EMBL/GenBank/DDBJ databases">
        <title>Genomic Encyclopedia of Type Strains, Phase IV (KMG-IV): sequencing the most valuable type-strain genomes for metagenomic binning, comparative biology and taxonomic classification.</title>
        <authorList>
            <person name="Goeker M."/>
        </authorList>
    </citation>
    <scope>NUCLEOTIDE SEQUENCE [LARGE SCALE GENOMIC DNA]</scope>
    <source>
        <strain evidence="1 2">DSM 7051</strain>
    </source>
</reference>
<evidence type="ECO:0008006" key="3">
    <source>
        <dbReference type="Google" id="ProtNLM"/>
    </source>
</evidence>
<dbReference type="Proteomes" id="UP000536262">
    <property type="component" value="Unassembled WGS sequence"/>
</dbReference>
<sequence length="226" mass="25743">MTASELIKRRLGPVLKRHPDLGMIGRWIVMKPIRHVLRGIVMLSRDHDSFVVPQWAVTHFCEPVGNFPLNWGERLYRDSPGLWLWDDPDMPEYFISKLESVVLPIFRSIQTLDDLVGYVETKPLPYRHFEIDELRGACLHAARGDLETARAKLDDLRNGRSLWCIPGFAEAEVAAVVDGLGPALDKGDRLAIARQLANWEEARMAKLPKGFARIWEPTPFPVEQAL</sequence>
<protein>
    <recommendedName>
        <fullName evidence="3">DUF4304 domain-containing protein</fullName>
    </recommendedName>
</protein>
<comment type="caution">
    <text evidence="1">The sequence shown here is derived from an EMBL/GenBank/DDBJ whole genome shotgun (WGS) entry which is preliminary data.</text>
</comment>
<dbReference type="AlphaFoldDB" id="A0A7X0FAF7"/>
<keyword evidence="2" id="KW-1185">Reference proteome</keyword>
<accession>A0A7X0FAF7</accession>
<dbReference type="RefSeq" id="WP_184700430.1">
    <property type="nucleotide sequence ID" value="NZ_BAABEG010000001.1"/>
</dbReference>
<gene>
    <name evidence="1" type="ORF">GGR00_003923</name>
</gene>
<evidence type="ECO:0000313" key="1">
    <source>
        <dbReference type="EMBL" id="MBB6356118.1"/>
    </source>
</evidence>
<name>A0A7X0FAF7_9HYPH</name>
<proteinExistence type="predicted"/>
<evidence type="ECO:0000313" key="2">
    <source>
        <dbReference type="Proteomes" id="UP000536262"/>
    </source>
</evidence>